<reference evidence="10 13" key="3">
    <citation type="submission" date="2016-08" db="EMBL/GenBank/DDBJ databases">
        <authorList>
            <person name="Seilhamer J.J."/>
        </authorList>
    </citation>
    <scope>NUCLEOTIDE SEQUENCE [LARGE SCALE GENOMIC DNA]</scope>
    <source>
        <strain evidence="10 13">NML150140-1</strain>
    </source>
</reference>
<keyword evidence="2 7" id="KW-0813">Transport</keyword>
<organism evidence="9 12">
    <name type="scientific">Eisenbergiella tayi</name>
    <dbReference type="NCBI Taxonomy" id="1432052"/>
    <lineage>
        <taxon>Bacteria</taxon>
        <taxon>Bacillati</taxon>
        <taxon>Bacillota</taxon>
        <taxon>Clostridia</taxon>
        <taxon>Lachnospirales</taxon>
        <taxon>Lachnospiraceae</taxon>
        <taxon>Eisenbergiella</taxon>
    </lineage>
</organism>
<comment type="caution">
    <text evidence="9">The sequence shown here is derived from an EMBL/GenBank/DDBJ whole genome shotgun (WGS) entry which is preliminary data.</text>
</comment>
<feature type="transmembrane region" description="Helical" evidence="7">
    <location>
        <begin position="12"/>
        <end position="31"/>
    </location>
</feature>
<dbReference type="PANTHER" id="PTHR43744">
    <property type="entry name" value="ABC TRANSPORTER PERMEASE PROTEIN MG189-RELATED-RELATED"/>
    <property type="match status" value="1"/>
</dbReference>
<feature type="transmembrane region" description="Helical" evidence="7">
    <location>
        <begin position="237"/>
        <end position="258"/>
    </location>
</feature>
<dbReference type="EMBL" id="MEHA01000037">
    <property type="protein sequence ID" value="ODR42708.1"/>
    <property type="molecule type" value="Genomic_DNA"/>
</dbReference>
<evidence type="ECO:0000313" key="11">
    <source>
        <dbReference type="EMBL" id="ODR51584.1"/>
    </source>
</evidence>
<feature type="transmembrane region" description="Helical" evidence="7">
    <location>
        <begin position="104"/>
        <end position="121"/>
    </location>
</feature>
<evidence type="ECO:0000256" key="6">
    <source>
        <dbReference type="ARBA" id="ARBA00023136"/>
    </source>
</evidence>
<sequence>MKKEKIYKLLTHLVLLAGVICMLLPLFWMLMTSFKNNIEAVAVPMTVFPKVWDFGGYQRVWERNIIRPYINTIIISMGIVICQLVTASMAAYAFARLNFPGKKYLFAVIICMIMIPQHMTLIPKYKIVSAMGLADTLAAVIVPNFISISVTFFLRQSFLSFPDELEDAAKIDGCSLVRIFTSMVLPLSRSVITAMGIMVLLFAWNDLLWPTIAITSEKNRVLSMFIALCKGQYVTDYGYLMAASTCAVLPMIIVYAIFQKAFVSSITMTGIKG</sequence>
<evidence type="ECO:0000256" key="3">
    <source>
        <dbReference type="ARBA" id="ARBA00022475"/>
    </source>
</evidence>
<keyword evidence="6 7" id="KW-0472">Membrane</keyword>
<keyword evidence="5 7" id="KW-1133">Transmembrane helix</keyword>
<evidence type="ECO:0000256" key="5">
    <source>
        <dbReference type="ARBA" id="ARBA00022989"/>
    </source>
</evidence>
<evidence type="ECO:0000313" key="12">
    <source>
        <dbReference type="Proteomes" id="UP000094067"/>
    </source>
</evidence>
<dbReference type="EMBL" id="MCGH01000001">
    <property type="protein sequence ID" value="ODM08684.1"/>
    <property type="molecule type" value="Genomic_DNA"/>
</dbReference>
<protein>
    <submittedName>
        <fullName evidence="9">L-arabinose transport system permease protein AraQ</fullName>
    </submittedName>
</protein>
<dbReference type="Proteomes" id="UP000094271">
    <property type="component" value="Unassembled WGS sequence"/>
</dbReference>
<dbReference type="GO" id="GO:0055085">
    <property type="term" value="P:transmembrane transport"/>
    <property type="evidence" value="ECO:0007669"/>
    <property type="project" value="InterPro"/>
</dbReference>
<dbReference type="Proteomes" id="UP000094869">
    <property type="component" value="Unassembled WGS sequence"/>
</dbReference>
<feature type="domain" description="ABC transmembrane type-1" evidence="8">
    <location>
        <begin position="69"/>
        <end position="258"/>
    </location>
</feature>
<proteinExistence type="inferred from homology"/>
<gene>
    <name evidence="9" type="primary">araQ_7</name>
    <name evidence="10" type="ORF">BEI59_31465</name>
    <name evidence="9" type="ORF">BEI61_00313</name>
    <name evidence="11" type="ORF">BEI63_20510</name>
</gene>
<feature type="transmembrane region" description="Helical" evidence="7">
    <location>
        <begin position="69"/>
        <end position="92"/>
    </location>
</feature>
<evidence type="ECO:0000256" key="7">
    <source>
        <dbReference type="RuleBase" id="RU363032"/>
    </source>
</evidence>
<dbReference type="Proteomes" id="UP000094067">
    <property type="component" value="Unassembled WGS sequence"/>
</dbReference>
<dbReference type="RefSeq" id="WP_069151012.1">
    <property type="nucleotide sequence ID" value="NZ_DBFYTW010000257.1"/>
</dbReference>
<dbReference type="GO" id="GO:0005886">
    <property type="term" value="C:plasma membrane"/>
    <property type="evidence" value="ECO:0007669"/>
    <property type="project" value="UniProtKB-SubCell"/>
</dbReference>
<evidence type="ECO:0000256" key="2">
    <source>
        <dbReference type="ARBA" id="ARBA00022448"/>
    </source>
</evidence>
<keyword evidence="4 7" id="KW-0812">Transmembrane</keyword>
<dbReference type="AlphaFoldDB" id="A0A1E3AIY4"/>
<dbReference type="EMBL" id="MEHD01000032">
    <property type="protein sequence ID" value="ODR51584.1"/>
    <property type="molecule type" value="Genomic_DNA"/>
</dbReference>
<reference evidence="9 12" key="1">
    <citation type="submission" date="2016-07" db="EMBL/GenBank/DDBJ databases">
        <title>Characterization of isolates of Eisenbergiella tayi derived from blood cultures, using whole genome sequencing.</title>
        <authorList>
            <person name="Burdz T."/>
            <person name="Wiebe D."/>
            <person name="Huynh C."/>
            <person name="Bernard K."/>
        </authorList>
    </citation>
    <scope>NUCLEOTIDE SEQUENCE [LARGE SCALE GENOMIC DNA]</scope>
    <source>
        <strain evidence="9 12">NML 110608</strain>
    </source>
</reference>
<feature type="transmembrane region" description="Helical" evidence="7">
    <location>
        <begin position="127"/>
        <end position="154"/>
    </location>
</feature>
<evidence type="ECO:0000259" key="8">
    <source>
        <dbReference type="PROSITE" id="PS50928"/>
    </source>
</evidence>
<dbReference type="Pfam" id="PF00528">
    <property type="entry name" value="BPD_transp_1"/>
    <property type="match status" value="1"/>
</dbReference>
<reference evidence="11 14" key="2">
    <citation type="submission" date="2016-08" db="EMBL/GenBank/DDBJ databases">
        <title>Characterization of Isolates of Eisenbergiella tayi Derived from Blood Cultures, Using Whole Genome Sequencing.</title>
        <authorList>
            <person name="Bernier A.-M."/>
            <person name="Burdz T."/>
            <person name="Wiebe D."/>
            <person name="Bernard K."/>
        </authorList>
    </citation>
    <scope>NUCLEOTIDE SEQUENCE [LARGE SCALE GENOMIC DNA]</scope>
    <source>
        <strain evidence="11 14">NML120146</strain>
    </source>
</reference>
<dbReference type="CDD" id="cd06261">
    <property type="entry name" value="TM_PBP2"/>
    <property type="match status" value="1"/>
</dbReference>
<evidence type="ECO:0000313" key="10">
    <source>
        <dbReference type="EMBL" id="ODR42708.1"/>
    </source>
</evidence>
<dbReference type="PANTHER" id="PTHR43744:SF12">
    <property type="entry name" value="ABC TRANSPORTER PERMEASE PROTEIN MG189-RELATED"/>
    <property type="match status" value="1"/>
</dbReference>
<name>A0A1E3AIY4_9FIRM</name>
<accession>A0A1E3AIY4</accession>
<evidence type="ECO:0000313" key="9">
    <source>
        <dbReference type="EMBL" id="ODM08684.1"/>
    </source>
</evidence>
<evidence type="ECO:0000256" key="4">
    <source>
        <dbReference type="ARBA" id="ARBA00022692"/>
    </source>
</evidence>
<evidence type="ECO:0000256" key="1">
    <source>
        <dbReference type="ARBA" id="ARBA00004651"/>
    </source>
</evidence>
<dbReference type="PROSITE" id="PS50928">
    <property type="entry name" value="ABC_TM1"/>
    <property type="match status" value="1"/>
</dbReference>
<dbReference type="InterPro" id="IPR000515">
    <property type="entry name" value="MetI-like"/>
</dbReference>
<comment type="subcellular location">
    <subcellularLocation>
        <location evidence="1 7">Cell membrane</location>
        <topology evidence="1 7">Multi-pass membrane protein</topology>
    </subcellularLocation>
</comment>
<feature type="transmembrane region" description="Helical" evidence="7">
    <location>
        <begin position="175"/>
        <end position="204"/>
    </location>
</feature>
<dbReference type="InterPro" id="IPR035906">
    <property type="entry name" value="MetI-like_sf"/>
</dbReference>
<dbReference type="SUPFAM" id="SSF161098">
    <property type="entry name" value="MetI-like"/>
    <property type="match status" value="1"/>
</dbReference>
<evidence type="ECO:0000313" key="13">
    <source>
        <dbReference type="Proteomes" id="UP000094271"/>
    </source>
</evidence>
<keyword evidence="3" id="KW-1003">Cell membrane</keyword>
<comment type="similarity">
    <text evidence="7">Belongs to the binding-protein-dependent transport system permease family.</text>
</comment>
<evidence type="ECO:0000313" key="14">
    <source>
        <dbReference type="Proteomes" id="UP000094869"/>
    </source>
</evidence>
<dbReference type="Gene3D" id="1.10.3720.10">
    <property type="entry name" value="MetI-like"/>
    <property type="match status" value="1"/>
</dbReference>
<keyword evidence="14" id="KW-1185">Reference proteome</keyword>
<dbReference type="OrthoDB" id="9787837at2"/>